<feature type="region of interest" description="Disordered" evidence="11">
    <location>
        <begin position="569"/>
        <end position="649"/>
    </location>
</feature>
<dbReference type="Gene3D" id="3.30.420.10">
    <property type="entry name" value="Ribonuclease H-like superfamily/Ribonuclease H"/>
    <property type="match status" value="1"/>
</dbReference>
<feature type="compositionally biased region" description="Basic and acidic residues" evidence="11">
    <location>
        <begin position="640"/>
        <end position="649"/>
    </location>
</feature>
<dbReference type="PANTHER" id="PTHR42648:SF11">
    <property type="entry name" value="TRANSPOSON TY4-P GAG-POL POLYPROTEIN"/>
    <property type="match status" value="1"/>
</dbReference>
<evidence type="ECO:0000256" key="5">
    <source>
        <dbReference type="ARBA" id="ARBA00022842"/>
    </source>
</evidence>
<dbReference type="InterPro" id="IPR036397">
    <property type="entry name" value="RNaseH_sf"/>
</dbReference>
<dbReference type="GO" id="GO:0016787">
    <property type="term" value="F:hydrolase activity"/>
    <property type="evidence" value="ECO:0007669"/>
    <property type="project" value="UniProtKB-KW"/>
</dbReference>
<feature type="compositionally biased region" description="Polar residues" evidence="11">
    <location>
        <begin position="630"/>
        <end position="639"/>
    </location>
</feature>
<dbReference type="GO" id="GO:0046872">
    <property type="term" value="F:metal ion binding"/>
    <property type="evidence" value="ECO:0007669"/>
    <property type="project" value="UniProtKB-KW"/>
</dbReference>
<dbReference type="GO" id="GO:0004519">
    <property type="term" value="F:endonuclease activity"/>
    <property type="evidence" value="ECO:0007669"/>
    <property type="project" value="UniProtKB-KW"/>
</dbReference>
<dbReference type="GO" id="GO:0003676">
    <property type="term" value="F:nucleic acid binding"/>
    <property type="evidence" value="ECO:0007669"/>
    <property type="project" value="InterPro"/>
</dbReference>
<keyword evidence="10" id="KW-0511">Multifunctional enzyme</keyword>
<keyword evidence="8" id="KW-0239">DNA-directed DNA polymerase</keyword>
<proteinExistence type="predicted"/>
<accession>A0A6L2JKK2</accession>
<feature type="compositionally biased region" description="Polar residues" evidence="11">
    <location>
        <begin position="601"/>
        <end position="611"/>
    </location>
</feature>
<evidence type="ECO:0000256" key="11">
    <source>
        <dbReference type="SAM" id="MobiDB-lite"/>
    </source>
</evidence>
<evidence type="ECO:0000259" key="12">
    <source>
        <dbReference type="PROSITE" id="PS50994"/>
    </source>
</evidence>
<keyword evidence="2" id="KW-0479">Metal-binding</keyword>
<keyword evidence="8" id="KW-0548">Nucleotidyltransferase</keyword>
<keyword evidence="8" id="KW-0808">Transferase</keyword>
<dbReference type="InterPro" id="IPR001584">
    <property type="entry name" value="Integrase_cat-core"/>
</dbReference>
<feature type="domain" description="Integrase catalytic" evidence="12">
    <location>
        <begin position="857"/>
        <end position="953"/>
    </location>
</feature>
<keyword evidence="6" id="KW-0229">DNA integration</keyword>
<dbReference type="PROSITE" id="PS50994">
    <property type="entry name" value="INTEGRASE"/>
    <property type="match status" value="1"/>
</dbReference>
<keyword evidence="5" id="KW-0460">Magnesium</keyword>
<dbReference type="EMBL" id="BKCJ010000945">
    <property type="protein sequence ID" value="GEU37561.1"/>
    <property type="molecule type" value="Genomic_DNA"/>
</dbReference>
<keyword evidence="4" id="KW-0378">Hydrolase</keyword>
<organism evidence="13">
    <name type="scientific">Tanacetum cinerariifolium</name>
    <name type="common">Dalmatian daisy</name>
    <name type="synonym">Chrysanthemum cinerariifolium</name>
    <dbReference type="NCBI Taxonomy" id="118510"/>
    <lineage>
        <taxon>Eukaryota</taxon>
        <taxon>Viridiplantae</taxon>
        <taxon>Streptophyta</taxon>
        <taxon>Embryophyta</taxon>
        <taxon>Tracheophyta</taxon>
        <taxon>Spermatophyta</taxon>
        <taxon>Magnoliopsida</taxon>
        <taxon>eudicotyledons</taxon>
        <taxon>Gunneridae</taxon>
        <taxon>Pentapetalae</taxon>
        <taxon>asterids</taxon>
        <taxon>campanulids</taxon>
        <taxon>Asterales</taxon>
        <taxon>Asteraceae</taxon>
        <taxon>Asteroideae</taxon>
        <taxon>Anthemideae</taxon>
        <taxon>Anthemidinae</taxon>
        <taxon>Tanacetum</taxon>
    </lineage>
</organism>
<dbReference type="GO" id="GO:0003964">
    <property type="term" value="F:RNA-directed DNA polymerase activity"/>
    <property type="evidence" value="ECO:0007669"/>
    <property type="project" value="UniProtKB-KW"/>
</dbReference>
<comment type="caution">
    <text evidence="13">The sequence shown here is derived from an EMBL/GenBank/DDBJ whole genome shotgun (WGS) entry which is preliminary data.</text>
</comment>
<evidence type="ECO:0000256" key="1">
    <source>
        <dbReference type="ARBA" id="ARBA00022722"/>
    </source>
</evidence>
<evidence type="ECO:0000256" key="3">
    <source>
        <dbReference type="ARBA" id="ARBA00022759"/>
    </source>
</evidence>
<keyword evidence="9" id="KW-0233">DNA recombination</keyword>
<keyword evidence="1" id="KW-0540">Nuclease</keyword>
<evidence type="ECO:0000313" key="13">
    <source>
        <dbReference type="EMBL" id="GEU37561.1"/>
    </source>
</evidence>
<evidence type="ECO:0000256" key="8">
    <source>
        <dbReference type="ARBA" id="ARBA00022932"/>
    </source>
</evidence>
<sequence>MEVDELKAERLAKTQDPLALMANSNNPYVFPAPHQDQSSFNQNYLQQPMPNPKDITDPTNAMIMALTLMAKAFKLNYSTPTNNNQRISSNPRNRQIAQPGMNMGQDRQIQMVGESKASECWKSEWFNWCSRELKLESDWECAPVYDTEASAEVREICDNNEIFNMFTQEEQYTELLEPILESHQVPHNDNDVISEDTSVEQAIEVENVNSVNRKLKETNADMTTELIFELNKQLSKEKSTVSFLIKEKKKLKFDFKTYEDGLLDKQIQLEKTIKELNNIVLKTGQSIQTIHMLSPKPNSFYHIEQKMALGYQNPFYLKQAQKKQQSLYDGKVLLEKHDPPVVHDSEETLQLTQESRDKMKQMNKEIKPANYTKINHLSGVFVPQKALSREELYFSNNSKTANVLKSYLIPNEDLSYDTTPSVACKFLNEVKSTIVTLQRVVKQRMAIETHNWASSAHQELHKIEAAKFVGDFKYLANEADASLAKHKALELEIERLLKVVDNTLVTSENIKFAKQPIVENLLKVGKTNALSKPVTSNSVSTPQESKGVNNDKVIALGMFRIHRYKTSREEKQVPNIVSASARTKPITMSQPPVITKKDANSDLNGLFSTEVDNTKTRRPKPRSNKKNDRVPSTSKSSQSRNKEAEVEEHHRNLLLSKNNKHISSACNNIKIDSQDVISKVVCAMCKGFCQRNPKEISAKEGNLKLLINFVWKFMGTVRFGNDHVAAIMGFGQFCDSDLEVAFRRNACFVRNLEGVDLLKGDRSTNLYTINLHGMASASPICLPKFKYHKEHLCPSCEQGKSKRASHPPKPVPNSRQRLHLLHMDLCRPMRIASINGKRYVLVIVEDYSRYTWSPVIIIRTDNGTEFKNQVLKEYFDTVGISHQMSIVQTPQQNGVVERRNRTLVEAARTMLIFSCASLFLWAEVIATACFTQNRSIIHRRFNKTPYELIKGKKPNISFLHVFGALCYPKNDREDIGKLGAKGDIGFFIGYSADSCAYRVYNHQTKKIMETMNVSLMSSQRWLLNNATKDHPLEQVIGEPSRPVLTRNQFRSDGDMCMYALRELLQFKRMDVWVLVPAPDNISTLTLKWIFKNKHDEEQTVIRNKSRLVVRGYRQEEGIDFEESFTPVARMEAIRIFLAYAAHKSFTVFQIDVKTAFLHGSLKELVYVFQPKGFIDADHPSHVYKLKKALYGLKQAPRAWYDELSTFLLQNHFFKGTIDPTLFIRRFQDDILVVQVYVDDIIFSSTHPRNKNVDTTPRYKNDNQSRQFGSQRTMNVAWARENECRKPKRVKDSVYHKENMLLYKQAEKGVPLQAEQSDWLADTDDEIDEQELEAHYSYMAKIQEVPTLTSRI</sequence>
<evidence type="ECO:0000256" key="7">
    <source>
        <dbReference type="ARBA" id="ARBA00022918"/>
    </source>
</evidence>
<dbReference type="Pfam" id="PF25597">
    <property type="entry name" value="SH3_retrovirus"/>
    <property type="match status" value="1"/>
</dbReference>
<feature type="compositionally biased region" description="Polar residues" evidence="11">
    <location>
        <begin position="575"/>
        <end position="592"/>
    </location>
</feature>
<keyword evidence="7" id="KW-0695">RNA-directed DNA polymerase</keyword>
<dbReference type="PANTHER" id="PTHR42648">
    <property type="entry name" value="TRANSPOSASE, PUTATIVE-RELATED"/>
    <property type="match status" value="1"/>
</dbReference>
<dbReference type="GO" id="GO:0015074">
    <property type="term" value="P:DNA integration"/>
    <property type="evidence" value="ECO:0007669"/>
    <property type="project" value="UniProtKB-KW"/>
</dbReference>
<dbReference type="SUPFAM" id="SSF56672">
    <property type="entry name" value="DNA/RNA polymerases"/>
    <property type="match status" value="1"/>
</dbReference>
<dbReference type="InterPro" id="IPR039537">
    <property type="entry name" value="Retrotran_Ty1/copia-like"/>
</dbReference>
<reference evidence="13" key="1">
    <citation type="journal article" date="2019" name="Sci. Rep.">
        <title>Draft genome of Tanacetum cinerariifolium, the natural source of mosquito coil.</title>
        <authorList>
            <person name="Yamashiro T."/>
            <person name="Shiraishi A."/>
            <person name="Satake H."/>
            <person name="Nakayama K."/>
        </authorList>
    </citation>
    <scope>NUCLEOTIDE SEQUENCE</scope>
</reference>
<dbReference type="Pfam" id="PF07727">
    <property type="entry name" value="RVT_2"/>
    <property type="match status" value="1"/>
</dbReference>
<dbReference type="InterPro" id="IPR013103">
    <property type="entry name" value="RVT_2"/>
</dbReference>
<gene>
    <name evidence="13" type="ORF">Tci_009539</name>
</gene>
<evidence type="ECO:0000256" key="4">
    <source>
        <dbReference type="ARBA" id="ARBA00022801"/>
    </source>
</evidence>
<dbReference type="InterPro" id="IPR057670">
    <property type="entry name" value="SH3_retrovirus"/>
</dbReference>
<evidence type="ECO:0000256" key="6">
    <source>
        <dbReference type="ARBA" id="ARBA00022908"/>
    </source>
</evidence>
<evidence type="ECO:0000256" key="9">
    <source>
        <dbReference type="ARBA" id="ARBA00023172"/>
    </source>
</evidence>
<keyword evidence="3" id="KW-0255">Endonuclease</keyword>
<dbReference type="GO" id="GO:0003887">
    <property type="term" value="F:DNA-directed DNA polymerase activity"/>
    <property type="evidence" value="ECO:0007669"/>
    <property type="project" value="UniProtKB-KW"/>
</dbReference>
<dbReference type="InterPro" id="IPR012337">
    <property type="entry name" value="RNaseH-like_sf"/>
</dbReference>
<dbReference type="InterPro" id="IPR043502">
    <property type="entry name" value="DNA/RNA_pol_sf"/>
</dbReference>
<evidence type="ECO:0000256" key="10">
    <source>
        <dbReference type="ARBA" id="ARBA00023268"/>
    </source>
</evidence>
<dbReference type="GO" id="GO:0006310">
    <property type="term" value="P:DNA recombination"/>
    <property type="evidence" value="ECO:0007669"/>
    <property type="project" value="UniProtKB-KW"/>
</dbReference>
<evidence type="ECO:0000256" key="2">
    <source>
        <dbReference type="ARBA" id="ARBA00022723"/>
    </source>
</evidence>
<name>A0A6L2JKK2_TANCI</name>
<dbReference type="SUPFAM" id="SSF53098">
    <property type="entry name" value="Ribonuclease H-like"/>
    <property type="match status" value="1"/>
</dbReference>
<protein>
    <recommendedName>
        <fullName evidence="12">Integrase catalytic domain-containing protein</fullName>
    </recommendedName>
</protein>